<dbReference type="EMBL" id="WPIK01000005">
    <property type="protein sequence ID" value="MVN21223.1"/>
    <property type="molecule type" value="Genomic_DNA"/>
</dbReference>
<dbReference type="Proteomes" id="UP000462014">
    <property type="component" value="Unassembled WGS sequence"/>
</dbReference>
<dbReference type="Gene3D" id="3.40.30.10">
    <property type="entry name" value="Glutaredoxin"/>
    <property type="match status" value="1"/>
</dbReference>
<feature type="signal peptide" evidence="1">
    <location>
        <begin position="1"/>
        <end position="19"/>
    </location>
</feature>
<evidence type="ECO:0000313" key="4">
    <source>
        <dbReference type="Proteomes" id="UP000462014"/>
    </source>
</evidence>
<organism evidence="3 4">
    <name type="scientific">Mucilaginibacter arboris</name>
    <dbReference type="NCBI Taxonomy" id="2682090"/>
    <lineage>
        <taxon>Bacteria</taxon>
        <taxon>Pseudomonadati</taxon>
        <taxon>Bacteroidota</taxon>
        <taxon>Sphingobacteriia</taxon>
        <taxon>Sphingobacteriales</taxon>
        <taxon>Sphingobacteriaceae</taxon>
        <taxon>Mucilaginibacter</taxon>
    </lineage>
</organism>
<keyword evidence="1" id="KW-0732">Signal</keyword>
<accession>A0A7K1SVB2</accession>
<sequence length="164" mass="19043">MKPLYFLFLFLGFTLTACSQDAPLNKDIPPYKILTSDSVYVTPANLKKNIPVMIMYFAPDCPHCQHMTMEITKHIKEFGNTQIVMISFVNPQVQFKALPKFVKDYQLQKYPNILVGTEGYTYVVQKFYQVRTTPYFAVYDKKHKLVETFAKIPEVQDLVKAVKE</sequence>
<dbReference type="Pfam" id="PF00085">
    <property type="entry name" value="Thioredoxin"/>
    <property type="match status" value="1"/>
</dbReference>
<name>A0A7K1SVB2_9SPHI</name>
<dbReference type="AlphaFoldDB" id="A0A7K1SVB2"/>
<dbReference type="RefSeq" id="WP_157565391.1">
    <property type="nucleotide sequence ID" value="NZ_WPIK01000005.1"/>
</dbReference>
<dbReference type="PROSITE" id="PS51352">
    <property type="entry name" value="THIOREDOXIN_2"/>
    <property type="match status" value="1"/>
</dbReference>
<dbReference type="InterPro" id="IPR036249">
    <property type="entry name" value="Thioredoxin-like_sf"/>
</dbReference>
<feature type="domain" description="Thioredoxin" evidence="2">
    <location>
        <begin position="22"/>
        <end position="164"/>
    </location>
</feature>
<keyword evidence="4" id="KW-1185">Reference proteome</keyword>
<dbReference type="PROSITE" id="PS51257">
    <property type="entry name" value="PROKAR_LIPOPROTEIN"/>
    <property type="match status" value="1"/>
</dbReference>
<proteinExistence type="predicted"/>
<evidence type="ECO:0000256" key="1">
    <source>
        <dbReference type="SAM" id="SignalP"/>
    </source>
</evidence>
<dbReference type="InterPro" id="IPR013766">
    <property type="entry name" value="Thioredoxin_domain"/>
</dbReference>
<dbReference type="SUPFAM" id="SSF52833">
    <property type="entry name" value="Thioredoxin-like"/>
    <property type="match status" value="1"/>
</dbReference>
<comment type="caution">
    <text evidence="3">The sequence shown here is derived from an EMBL/GenBank/DDBJ whole genome shotgun (WGS) entry which is preliminary data.</text>
</comment>
<gene>
    <name evidence="3" type="ORF">GO621_06710</name>
</gene>
<reference evidence="3 4" key="1">
    <citation type="submission" date="2019-12" db="EMBL/GenBank/DDBJ databases">
        <title>Mucilaginibacter sp. HMF7410 genome sequencing and assembly.</title>
        <authorList>
            <person name="Kang H."/>
            <person name="Cha I."/>
            <person name="Kim H."/>
            <person name="Joh K."/>
        </authorList>
    </citation>
    <scope>NUCLEOTIDE SEQUENCE [LARGE SCALE GENOMIC DNA]</scope>
    <source>
        <strain evidence="3 4">HMF7410</strain>
    </source>
</reference>
<feature type="chain" id="PRO_5029612115" evidence="1">
    <location>
        <begin position="20"/>
        <end position="164"/>
    </location>
</feature>
<evidence type="ECO:0000259" key="2">
    <source>
        <dbReference type="PROSITE" id="PS51352"/>
    </source>
</evidence>
<protein>
    <submittedName>
        <fullName evidence="3">Thioredoxin fold domain-containing protein</fullName>
    </submittedName>
</protein>
<evidence type="ECO:0000313" key="3">
    <source>
        <dbReference type="EMBL" id="MVN21223.1"/>
    </source>
</evidence>